<evidence type="ECO:0000313" key="3">
    <source>
        <dbReference type="Proteomes" id="UP001066276"/>
    </source>
</evidence>
<reference evidence="2" key="1">
    <citation type="journal article" date="2022" name="bioRxiv">
        <title>Sequencing and chromosome-scale assembly of the giantPleurodeles waltlgenome.</title>
        <authorList>
            <person name="Brown T."/>
            <person name="Elewa A."/>
            <person name="Iarovenko S."/>
            <person name="Subramanian E."/>
            <person name="Araus A.J."/>
            <person name="Petzold A."/>
            <person name="Susuki M."/>
            <person name="Suzuki K.-i.T."/>
            <person name="Hayashi T."/>
            <person name="Toyoda A."/>
            <person name="Oliveira C."/>
            <person name="Osipova E."/>
            <person name="Leigh N.D."/>
            <person name="Simon A."/>
            <person name="Yun M.H."/>
        </authorList>
    </citation>
    <scope>NUCLEOTIDE SEQUENCE</scope>
    <source>
        <strain evidence="2">20211129_DDA</strain>
        <tissue evidence="2">Liver</tissue>
    </source>
</reference>
<dbReference type="Proteomes" id="UP001066276">
    <property type="component" value="Chromosome 8"/>
</dbReference>
<proteinExistence type="predicted"/>
<gene>
    <name evidence="2" type="ORF">NDU88_005648</name>
</gene>
<organism evidence="2 3">
    <name type="scientific">Pleurodeles waltl</name>
    <name type="common">Iberian ribbed newt</name>
    <dbReference type="NCBI Taxonomy" id="8319"/>
    <lineage>
        <taxon>Eukaryota</taxon>
        <taxon>Metazoa</taxon>
        <taxon>Chordata</taxon>
        <taxon>Craniata</taxon>
        <taxon>Vertebrata</taxon>
        <taxon>Euteleostomi</taxon>
        <taxon>Amphibia</taxon>
        <taxon>Batrachia</taxon>
        <taxon>Caudata</taxon>
        <taxon>Salamandroidea</taxon>
        <taxon>Salamandridae</taxon>
        <taxon>Pleurodelinae</taxon>
        <taxon>Pleurodeles</taxon>
    </lineage>
</organism>
<evidence type="ECO:0000313" key="2">
    <source>
        <dbReference type="EMBL" id="KAJ1117448.1"/>
    </source>
</evidence>
<evidence type="ECO:0000256" key="1">
    <source>
        <dbReference type="SAM" id="MobiDB-lite"/>
    </source>
</evidence>
<dbReference type="EMBL" id="JANPWB010000012">
    <property type="protein sequence ID" value="KAJ1117448.1"/>
    <property type="molecule type" value="Genomic_DNA"/>
</dbReference>
<name>A0AAV7NVU9_PLEWA</name>
<accession>A0AAV7NVU9</accession>
<protein>
    <submittedName>
        <fullName evidence="2">Uncharacterized protein</fullName>
    </submittedName>
</protein>
<dbReference type="AlphaFoldDB" id="A0AAV7NVU9"/>
<keyword evidence="3" id="KW-1185">Reference proteome</keyword>
<comment type="caution">
    <text evidence="2">The sequence shown here is derived from an EMBL/GenBank/DDBJ whole genome shotgun (WGS) entry which is preliminary data.</text>
</comment>
<feature type="region of interest" description="Disordered" evidence="1">
    <location>
        <begin position="47"/>
        <end position="74"/>
    </location>
</feature>
<sequence>MHFSDTHKDRKRCINVSTSHRILRPSNYPLLLDTDDPLRSVLTAHQTQMSAQNPRAVKPPPEPPLSLNAPNSGQHFTMQFSTDLTQRLKGAALTSVGHVRGRGRESTPLLRAVVATFTGWLAAAQGATDPAAGRSPALER</sequence>